<comment type="caution">
    <text evidence="3">The sequence shown here is derived from an EMBL/GenBank/DDBJ whole genome shotgun (WGS) entry which is preliminary data.</text>
</comment>
<keyword evidence="4" id="KW-1185">Reference proteome</keyword>
<dbReference type="EMBL" id="JABFTP020000124">
    <property type="protein sequence ID" value="KAL3279553.1"/>
    <property type="molecule type" value="Genomic_DNA"/>
</dbReference>
<feature type="compositionally biased region" description="Polar residues" evidence="2">
    <location>
        <begin position="1453"/>
        <end position="1468"/>
    </location>
</feature>
<feature type="region of interest" description="Disordered" evidence="2">
    <location>
        <begin position="1161"/>
        <end position="1246"/>
    </location>
</feature>
<feature type="compositionally biased region" description="Polar residues" evidence="2">
    <location>
        <begin position="1207"/>
        <end position="1216"/>
    </location>
</feature>
<feature type="compositionally biased region" description="Basic and acidic residues" evidence="2">
    <location>
        <begin position="1401"/>
        <end position="1428"/>
    </location>
</feature>
<sequence length="1556" mass="180279">MNYIPDERANVDIKACQQSVQNLQNIIQGLTNRERYLLKVNNSLSNDMKDLDSKCKAERATYLKNEVEYSENKELQNQKIANLIASNKTIEDSLLTEKEHYRKLQGDLEVQQTLSISNANELKEINEFSKQEILKQFESLSNKLEMQDKLVNELQESREIVRILLLRSEKMRNQKMKLILDEKSTSILSYSKKLDEPNGVSTEANFQDCLKNIETHQIIISELHDAKTKYENLLKIEQANKEKLKKTSDDIKGSILKLIKYIEETNESFKKTLVRQLEYSQKNSETQINEVNKLQETIEKYKKLLKSQKEKTEKLAENLKYKNESILQLNKTLEEMKEQFNKTSLAKQECTKTEKDEQNYQDPSEKGITKTMSEGIPTVEKANLEKLKHLKELTTKLKGEINSLEIENFQLKNNLISKADKLNILIKTKNKLRNSNSSSGKLKKLMLEKILLEEEVMSLKFKVKEYLEKLKIFEAKNFDEKILELNTERLNLISQMKNNAENYSTLQTKNKKLDLELEATNKQLVEAKAEINQLKIKNESNRNQNENDDRNLQTTVIEKTNLQVIVEKLTAELQETKSKIKSMEKNNSSNMNDLQLEKERLQNVITSLRSNLDKAEDKLKEFEGEGKKYDQIVQKLTNERNNLQAQLDSVTRELEYTKTKIINTGSNCEEIRNLTLERKNLKSQLNSLSEQLQKSKEEIQNLIKRMDGNNTLTKCIINAENAEFGLDHSNGKLEEMKPNATVSDCIKFITEAQNRDVPQKQIEETTRLLYEIEYFRDNFEKTVKDNDELLNQQRTNFTKRLLDLDYKLNEERRKNSYLIASREKMTGEIEYLASENNSLCEAKNNILYQLEQSHKLCTHILQMFLEFMKTDKNTEKLSCSLQERLNVLLGNIYDMYRVNYPKLRNDDDKAEKVGNIQLDRETKIELSTDILEDKLNEFKQRLEEKLTILTRENSTKKDENEKLKLAIKNLSALLKDELFISEQYKQLKMISDSRLKCLRTQYDQLDSDFYLEKRKNFLCEEQCIISSKTIETKENEITRLKEELRRLTMKLIDIDEDLSPANEETLYESFNPYSNQNSIQKLHDPQVMKQIEEPKFECQTTESKLNTKRQLLVPKQNPIMINVESSSNIAQQGICNRREQYEPMATRLPCSSHIGRLKMNTNGHKINNLTKRKSFNFQTGSSKHERGASESSSTTPREIEQVKQTEETISSQSIQIKTEAKERISNSTQQNIPPRTLPQSRESKQQRIIPAAPSITQSEMNVIIQGQNRRGDVEKLSGTNIQVDHLKKNTICPIGDSRQEKVMPKTVFQLHSTKPKIHIDQNPCGHQDKFSIPNFQVGTQQKIARENIPSADSTIMPKTVSSTQNKKSELVIGQNTTKTQENSLNLDHQLKIVPDTNTPSRDSKRQVLKPRVDSEIQNKKPEMIRDQSKAQNSGKSASPNIEVYNLKQQNISPNTTASISDSKQQQTTQEKDVAETIPSTGDSKQYQVMHRAVSSDQSLKSEIILDQTKIYPEKLTDFDLQMNHSIRQNITPETISSISDTKLQQISTETRPVNEV</sequence>
<evidence type="ECO:0000313" key="4">
    <source>
        <dbReference type="Proteomes" id="UP001516400"/>
    </source>
</evidence>
<feature type="coiled-coil region" evidence="1">
    <location>
        <begin position="932"/>
        <end position="973"/>
    </location>
</feature>
<feature type="coiled-coil region" evidence="1">
    <location>
        <begin position="1030"/>
        <end position="1057"/>
    </location>
</feature>
<feature type="compositionally biased region" description="Polar residues" evidence="2">
    <location>
        <begin position="1225"/>
        <end position="1240"/>
    </location>
</feature>
<evidence type="ECO:0000256" key="2">
    <source>
        <dbReference type="SAM" id="MobiDB-lite"/>
    </source>
</evidence>
<feature type="coiled-coil region" evidence="1">
    <location>
        <begin position="284"/>
        <end position="346"/>
    </location>
</feature>
<protein>
    <submittedName>
        <fullName evidence="3">Uncharacterized protein</fullName>
    </submittedName>
</protein>
<dbReference type="Proteomes" id="UP001516400">
    <property type="component" value="Unassembled WGS sequence"/>
</dbReference>
<name>A0ABD2NLH5_9CUCU</name>
<feature type="compositionally biased region" description="Basic and acidic residues" evidence="2">
    <location>
        <begin position="1197"/>
        <end position="1206"/>
    </location>
</feature>
<evidence type="ECO:0000313" key="3">
    <source>
        <dbReference type="EMBL" id="KAL3279553.1"/>
    </source>
</evidence>
<feature type="region of interest" description="Disordered" evidence="2">
    <location>
        <begin position="1453"/>
        <end position="1487"/>
    </location>
</feature>
<organism evidence="3 4">
    <name type="scientific">Cryptolaemus montrouzieri</name>
    <dbReference type="NCBI Taxonomy" id="559131"/>
    <lineage>
        <taxon>Eukaryota</taxon>
        <taxon>Metazoa</taxon>
        <taxon>Ecdysozoa</taxon>
        <taxon>Arthropoda</taxon>
        <taxon>Hexapoda</taxon>
        <taxon>Insecta</taxon>
        <taxon>Pterygota</taxon>
        <taxon>Neoptera</taxon>
        <taxon>Endopterygota</taxon>
        <taxon>Coleoptera</taxon>
        <taxon>Polyphaga</taxon>
        <taxon>Cucujiformia</taxon>
        <taxon>Coccinelloidea</taxon>
        <taxon>Coccinellidae</taxon>
        <taxon>Scymninae</taxon>
        <taxon>Scymnini</taxon>
        <taxon>Cryptolaemus</taxon>
    </lineage>
</organism>
<gene>
    <name evidence="3" type="ORF">HHI36_017060</name>
</gene>
<feature type="compositionally biased region" description="Polar residues" evidence="2">
    <location>
        <begin position="1373"/>
        <end position="1386"/>
    </location>
</feature>
<feature type="coiled-coil region" evidence="1">
    <location>
        <begin position="503"/>
        <end position="709"/>
    </location>
</feature>
<accession>A0ABD2NLH5</accession>
<feature type="compositionally biased region" description="Polar residues" evidence="2">
    <location>
        <begin position="1477"/>
        <end position="1486"/>
    </location>
</feature>
<proteinExistence type="predicted"/>
<feature type="compositionally biased region" description="Basic and acidic residues" evidence="2">
    <location>
        <begin position="349"/>
        <end position="368"/>
    </location>
</feature>
<keyword evidence="1" id="KW-0175">Coiled coil</keyword>
<feature type="compositionally biased region" description="Polar residues" evidence="2">
    <location>
        <begin position="1429"/>
        <end position="1439"/>
    </location>
</feature>
<evidence type="ECO:0000256" key="1">
    <source>
        <dbReference type="SAM" id="Coils"/>
    </source>
</evidence>
<feature type="compositionally biased region" description="Polar residues" evidence="2">
    <location>
        <begin position="1161"/>
        <end position="1181"/>
    </location>
</feature>
<reference evidence="3 4" key="1">
    <citation type="journal article" date="2021" name="BMC Biol.">
        <title>Horizontally acquired antibacterial genes associated with adaptive radiation of ladybird beetles.</title>
        <authorList>
            <person name="Li H.S."/>
            <person name="Tang X.F."/>
            <person name="Huang Y.H."/>
            <person name="Xu Z.Y."/>
            <person name="Chen M.L."/>
            <person name="Du X.Y."/>
            <person name="Qiu B.Y."/>
            <person name="Chen P.T."/>
            <person name="Zhang W."/>
            <person name="Slipinski A."/>
            <person name="Escalona H.E."/>
            <person name="Waterhouse R.M."/>
            <person name="Zwick A."/>
            <person name="Pang H."/>
        </authorList>
    </citation>
    <scope>NUCLEOTIDE SEQUENCE [LARGE SCALE GENOMIC DNA]</scope>
    <source>
        <strain evidence="3">SYSU2018</strain>
    </source>
</reference>
<feature type="region of interest" description="Disordered" evidence="2">
    <location>
        <begin position="348"/>
        <end position="370"/>
    </location>
</feature>
<feature type="region of interest" description="Disordered" evidence="2">
    <location>
        <begin position="1346"/>
        <end position="1439"/>
    </location>
</feature>